<dbReference type="RefSeq" id="WP_090220822.1">
    <property type="nucleotide sequence ID" value="NZ_FMWG01000013.1"/>
</dbReference>
<gene>
    <name evidence="2" type="ORF">SAMN04488118_11346</name>
</gene>
<organism evidence="2 3">
    <name type="scientific">Epibacterium ulvae</name>
    <dbReference type="NCBI Taxonomy" id="1156985"/>
    <lineage>
        <taxon>Bacteria</taxon>
        <taxon>Pseudomonadati</taxon>
        <taxon>Pseudomonadota</taxon>
        <taxon>Alphaproteobacteria</taxon>
        <taxon>Rhodobacterales</taxon>
        <taxon>Roseobacteraceae</taxon>
        <taxon>Epibacterium</taxon>
    </lineage>
</organism>
<sequence>MSDHSSRLDLPLLLPAQAQKHVTHNEALRLLDGLVQLVVQDIHAETPPSGPTVGLAYAIGSSPSGIWAGHALQLAIWQGEGWLYLTPDPGWRLWDLNSAQMWVWSGSNWQSLPCYRTPQIGINSSADSDNRLTVAAQASLFNHEGQGHQLKVNKAHSSDTASFVLQNAFSGRAEIGLAGSDDLSVKLSANGSQWDEALVLSAANGPRLRLRQSASTGDLLQGEAGGAVQFRLSANGTGHCTGSWQAGGADYAEFFEWADGNPDDEDRRGLSVVLDGDKIRPARDQEIPIGVISATPALLGDADLAEWPGKYQRDAFGARLYHSTPSGEKEPRLSAAFDPTQTYIPRSARSEWAIVGLLGKLVLRAGQPTDPRWHHLSSQSDGLERWLVR</sequence>
<dbReference type="InterPro" id="IPR021251">
    <property type="entry name" value="DUF2793"/>
</dbReference>
<reference evidence="2 3" key="1">
    <citation type="submission" date="2016-10" db="EMBL/GenBank/DDBJ databases">
        <authorList>
            <person name="de Groot N.N."/>
        </authorList>
    </citation>
    <scope>NUCLEOTIDE SEQUENCE [LARGE SCALE GENOMIC DNA]</scope>
    <source>
        <strain evidence="2 3">U95</strain>
    </source>
</reference>
<name>A0A1G5RD85_9RHOB</name>
<proteinExistence type="predicted"/>
<keyword evidence="3" id="KW-1185">Reference proteome</keyword>
<dbReference type="EMBL" id="FMWG01000013">
    <property type="protein sequence ID" value="SCZ71966.1"/>
    <property type="molecule type" value="Genomic_DNA"/>
</dbReference>
<dbReference type="STRING" id="1156985.SAMN04488118_11346"/>
<evidence type="ECO:0000259" key="1">
    <source>
        <dbReference type="Pfam" id="PF11962"/>
    </source>
</evidence>
<dbReference type="Gene3D" id="2.40.300.10">
    <property type="entry name" value="Head decoration protein D"/>
    <property type="match status" value="1"/>
</dbReference>
<dbReference type="InterPro" id="IPR021865">
    <property type="entry name" value="Peptidase_G2"/>
</dbReference>
<feature type="domain" description="Peptidase G2 IMC autoproteolytic cleavage" evidence="1">
    <location>
        <begin position="233"/>
        <end position="365"/>
    </location>
</feature>
<dbReference type="AlphaFoldDB" id="A0A1G5RD85"/>
<dbReference type="Pfam" id="PF11962">
    <property type="entry name" value="Peptidase_G2"/>
    <property type="match status" value="1"/>
</dbReference>
<dbReference type="Pfam" id="PF10983">
    <property type="entry name" value="DUF2793"/>
    <property type="match status" value="1"/>
</dbReference>
<evidence type="ECO:0000313" key="2">
    <source>
        <dbReference type="EMBL" id="SCZ71966.1"/>
    </source>
</evidence>
<protein>
    <recommendedName>
        <fullName evidence="1">Peptidase G2 IMC autoproteolytic cleavage domain-containing protein</fullName>
    </recommendedName>
</protein>
<dbReference type="Proteomes" id="UP000198767">
    <property type="component" value="Unassembled WGS sequence"/>
</dbReference>
<evidence type="ECO:0000313" key="3">
    <source>
        <dbReference type="Proteomes" id="UP000198767"/>
    </source>
</evidence>
<accession>A0A1G5RD85</accession>
<dbReference type="OrthoDB" id="564699at2"/>